<dbReference type="EMBL" id="JEMB01002131">
    <property type="protein sequence ID" value="KYF83298.1"/>
    <property type="molecule type" value="Genomic_DNA"/>
</dbReference>
<protein>
    <submittedName>
        <fullName evidence="1">Uncharacterized protein</fullName>
    </submittedName>
</protein>
<reference evidence="1 2" key="1">
    <citation type="submission" date="2014-02" db="EMBL/GenBank/DDBJ databases">
        <title>The small core and large imbalanced accessory genome model reveals a collaborative survival strategy of Sorangium cellulosum strains in nature.</title>
        <authorList>
            <person name="Han K."/>
            <person name="Peng R."/>
            <person name="Blom J."/>
            <person name="Li Y.-Z."/>
        </authorList>
    </citation>
    <scope>NUCLEOTIDE SEQUENCE [LARGE SCALE GENOMIC DNA]</scope>
    <source>
        <strain evidence="1 2">So0011-07</strain>
    </source>
</reference>
<name>A0A150RU46_SORCE</name>
<sequence length="102" mass="11719">MSARTWDEHAAPRFASKGALRRARAGYDGAMPRPADPFDLLPDEQRHELMKETVTAIFGPALGQAFWDQMEPLLTDTRRQPGDAAEPEKNHWRGRWRIYEAE</sequence>
<accession>A0A150RU46</accession>
<proteinExistence type="predicted"/>
<dbReference type="Proteomes" id="UP000075635">
    <property type="component" value="Unassembled WGS sequence"/>
</dbReference>
<comment type="caution">
    <text evidence="1">The sequence shown here is derived from an EMBL/GenBank/DDBJ whole genome shotgun (WGS) entry which is preliminary data.</text>
</comment>
<organism evidence="1 2">
    <name type="scientific">Sorangium cellulosum</name>
    <name type="common">Polyangium cellulosum</name>
    <dbReference type="NCBI Taxonomy" id="56"/>
    <lineage>
        <taxon>Bacteria</taxon>
        <taxon>Pseudomonadati</taxon>
        <taxon>Myxococcota</taxon>
        <taxon>Polyangia</taxon>
        <taxon>Polyangiales</taxon>
        <taxon>Polyangiaceae</taxon>
        <taxon>Sorangium</taxon>
    </lineage>
</organism>
<evidence type="ECO:0000313" key="2">
    <source>
        <dbReference type="Proteomes" id="UP000075635"/>
    </source>
</evidence>
<dbReference type="AlphaFoldDB" id="A0A150RU46"/>
<gene>
    <name evidence="1" type="ORF">BE17_01910</name>
</gene>
<evidence type="ECO:0000313" key="1">
    <source>
        <dbReference type="EMBL" id="KYF83298.1"/>
    </source>
</evidence>